<gene>
    <name evidence="1" type="ORF">J2793_006845</name>
</gene>
<dbReference type="AlphaFoldDB" id="A0AB73IMX8"/>
<sequence length="116" mass="12777">MPVDPDDVLPIWQLGDRHGLSGPTSLLIQAAIDQGIAEAAIADAIQFVRERATIRRNYTTVALTPGIVKEQQDMPLSFASSYFFYGRAPCFHFMQANNLSANRLLSASRCVPILAR</sequence>
<comment type="caution">
    <text evidence="1">The sequence shown here is derived from an EMBL/GenBank/DDBJ whole genome shotgun (WGS) entry which is preliminary data.</text>
</comment>
<dbReference type="EMBL" id="JAURTK010000019">
    <property type="protein sequence ID" value="MDP9651370.1"/>
    <property type="molecule type" value="Genomic_DNA"/>
</dbReference>
<reference evidence="1" key="1">
    <citation type="submission" date="2023-07" db="EMBL/GenBank/DDBJ databases">
        <title>Sorghum-associated microbial communities from plants grown in Nebraska, USA.</title>
        <authorList>
            <person name="Schachtman D."/>
        </authorList>
    </citation>
    <scope>NUCLEOTIDE SEQUENCE</scope>
    <source>
        <strain evidence="1">DS1061</strain>
    </source>
</reference>
<evidence type="ECO:0000313" key="2">
    <source>
        <dbReference type="Proteomes" id="UP001229486"/>
    </source>
</evidence>
<name>A0AB73IMX8_9BURK</name>
<evidence type="ECO:0000313" key="1">
    <source>
        <dbReference type="EMBL" id="MDP9651370.1"/>
    </source>
</evidence>
<organism evidence="1 2">
    <name type="scientific">Paraburkholderia caledonica</name>
    <dbReference type="NCBI Taxonomy" id="134536"/>
    <lineage>
        <taxon>Bacteria</taxon>
        <taxon>Pseudomonadati</taxon>
        <taxon>Pseudomonadota</taxon>
        <taxon>Betaproteobacteria</taxon>
        <taxon>Burkholderiales</taxon>
        <taxon>Burkholderiaceae</taxon>
        <taxon>Paraburkholderia</taxon>
    </lineage>
</organism>
<proteinExistence type="predicted"/>
<dbReference type="Proteomes" id="UP001229486">
    <property type="component" value="Unassembled WGS sequence"/>
</dbReference>
<dbReference type="Gene3D" id="1.20.140.10">
    <property type="entry name" value="Butyryl-CoA Dehydrogenase, subunit A, domain 3"/>
    <property type="match status" value="1"/>
</dbReference>
<protein>
    <submittedName>
        <fullName evidence="1">Uncharacterized protein</fullName>
    </submittedName>
</protein>
<accession>A0AB73IMX8</accession>